<comment type="cofactor">
    <cofactor evidence="1 5">
        <name>FAD</name>
        <dbReference type="ChEBI" id="CHEBI:57692"/>
    </cofactor>
</comment>
<dbReference type="FunFam" id="1.10.540.10:FF:000013">
    <property type="entry name" value="Acyl-CoA dehydrogenase"/>
    <property type="match status" value="1"/>
</dbReference>
<proteinExistence type="inferred from homology"/>
<dbReference type="Gene3D" id="1.20.140.10">
    <property type="entry name" value="Butyryl-CoA Dehydrogenase, subunit A, domain 3"/>
    <property type="match status" value="1"/>
</dbReference>
<name>A0A3S0HD05_9BACI</name>
<keyword evidence="5" id="KW-0560">Oxidoreductase</keyword>
<evidence type="ECO:0000259" key="8">
    <source>
        <dbReference type="Pfam" id="PF02771"/>
    </source>
</evidence>
<dbReference type="OrthoDB" id="9802447at2"/>
<keyword evidence="3 5" id="KW-0285">Flavoprotein</keyword>
<dbReference type="Pfam" id="PF00441">
    <property type="entry name" value="Acyl-CoA_dh_1"/>
    <property type="match status" value="1"/>
</dbReference>
<dbReference type="Gene3D" id="2.40.110.10">
    <property type="entry name" value="Butyryl-CoA Dehydrogenase, subunit A, domain 2"/>
    <property type="match status" value="1"/>
</dbReference>
<dbReference type="Pfam" id="PF02770">
    <property type="entry name" value="Acyl-CoA_dh_M"/>
    <property type="match status" value="1"/>
</dbReference>
<dbReference type="GO" id="GO:0050660">
    <property type="term" value="F:flavin adenine dinucleotide binding"/>
    <property type="evidence" value="ECO:0007669"/>
    <property type="project" value="InterPro"/>
</dbReference>
<sequence>MVNMTTKVKVDTESLRNEVRELCSTFTNDYWKQLDIEREYPYEFVNALTKAGYLSVLIPEEYGGKGYGITEASIILEEIHRSGGHAAACHAQMYTMGALLKHGSKEQKQKYLPGIAAGEIRFQAFSVTEPQAGSNTSAIETFAEKTKDGYIINGHKNWTSRVLQTDLLMLLARTTPIDQVGEKKSQGLSLFLIDLREIREKQPSAFKSEKVRTMFNYATNQVWYEKMKVPFDSLIGEEGKGFKYVLDGMNAERILLSAEAIGDAYFFIDQAVRYANERIVFNRPIGQNQGVQFPIARAYASVKAADALRYEAARKFDANEKCGEEANMAKLLTSEASWEAANVCINTFGGYGFVDEYHIERKFRETRMYQVAPVNNNMILAFLGQNVLGMPKSY</sequence>
<dbReference type="FunFam" id="1.20.140.10:FF:000012">
    <property type="entry name" value="Acyl-CoA dehydrogenase fadE12"/>
    <property type="match status" value="1"/>
</dbReference>
<dbReference type="Pfam" id="PF02771">
    <property type="entry name" value="Acyl-CoA_dh_N"/>
    <property type="match status" value="1"/>
</dbReference>
<dbReference type="CDD" id="cd00567">
    <property type="entry name" value="ACAD"/>
    <property type="match status" value="1"/>
</dbReference>
<comment type="similarity">
    <text evidence="2 5">Belongs to the acyl-CoA dehydrogenase family.</text>
</comment>
<dbReference type="InterPro" id="IPR009100">
    <property type="entry name" value="AcylCoA_DH/oxidase_NM_dom_sf"/>
</dbReference>
<dbReference type="SUPFAM" id="SSF56645">
    <property type="entry name" value="Acyl-CoA dehydrogenase NM domain-like"/>
    <property type="match status" value="1"/>
</dbReference>
<gene>
    <name evidence="9" type="ORF">EKG35_19330</name>
</gene>
<protein>
    <submittedName>
        <fullName evidence="9">Acyl-CoA dehydrogenase</fullName>
    </submittedName>
</protein>
<accession>A0A3S0HD05</accession>
<evidence type="ECO:0000259" key="6">
    <source>
        <dbReference type="Pfam" id="PF00441"/>
    </source>
</evidence>
<dbReference type="InterPro" id="IPR036250">
    <property type="entry name" value="AcylCo_DH-like_C"/>
</dbReference>
<dbReference type="InterPro" id="IPR009075">
    <property type="entry name" value="AcylCo_DH/oxidase_C"/>
</dbReference>
<evidence type="ECO:0000256" key="2">
    <source>
        <dbReference type="ARBA" id="ARBA00009347"/>
    </source>
</evidence>
<feature type="domain" description="Acyl-CoA dehydrogenase/oxidase N-terminal" evidence="8">
    <location>
        <begin position="12"/>
        <end position="119"/>
    </location>
</feature>
<dbReference type="PANTHER" id="PTHR43884:SF12">
    <property type="entry name" value="ISOVALERYL-COA DEHYDROGENASE, MITOCHONDRIAL-RELATED"/>
    <property type="match status" value="1"/>
</dbReference>
<reference evidence="9 10" key="1">
    <citation type="submission" date="2018-12" db="EMBL/GenBank/DDBJ databases">
        <authorList>
            <person name="Yu L."/>
        </authorList>
    </citation>
    <scope>NUCLEOTIDE SEQUENCE [LARGE SCALE GENOMIC DNA]</scope>
    <source>
        <strain evidence="9 10">S5H2222</strain>
    </source>
</reference>
<evidence type="ECO:0000256" key="3">
    <source>
        <dbReference type="ARBA" id="ARBA00022630"/>
    </source>
</evidence>
<evidence type="ECO:0000256" key="4">
    <source>
        <dbReference type="ARBA" id="ARBA00022827"/>
    </source>
</evidence>
<dbReference type="Gene3D" id="1.10.540.10">
    <property type="entry name" value="Acyl-CoA dehydrogenase/oxidase, N-terminal domain"/>
    <property type="match status" value="1"/>
</dbReference>
<keyword evidence="10" id="KW-1185">Reference proteome</keyword>
<evidence type="ECO:0000313" key="10">
    <source>
        <dbReference type="Proteomes" id="UP000276349"/>
    </source>
</evidence>
<dbReference type="SUPFAM" id="SSF47203">
    <property type="entry name" value="Acyl-CoA dehydrogenase C-terminal domain-like"/>
    <property type="match status" value="1"/>
</dbReference>
<dbReference type="InterPro" id="IPR006091">
    <property type="entry name" value="Acyl-CoA_Oxase/DH_mid-dom"/>
</dbReference>
<keyword evidence="4 5" id="KW-0274">FAD</keyword>
<evidence type="ECO:0000313" key="9">
    <source>
        <dbReference type="EMBL" id="RTQ87123.1"/>
    </source>
</evidence>
<evidence type="ECO:0000256" key="1">
    <source>
        <dbReference type="ARBA" id="ARBA00001974"/>
    </source>
</evidence>
<dbReference type="PIRSF" id="PIRSF016578">
    <property type="entry name" value="HsaA"/>
    <property type="match status" value="1"/>
</dbReference>
<dbReference type="Proteomes" id="UP000276349">
    <property type="component" value="Unassembled WGS sequence"/>
</dbReference>
<dbReference type="EMBL" id="RXNR01000100">
    <property type="protein sequence ID" value="RTQ87123.1"/>
    <property type="molecule type" value="Genomic_DNA"/>
</dbReference>
<evidence type="ECO:0000259" key="7">
    <source>
        <dbReference type="Pfam" id="PF02770"/>
    </source>
</evidence>
<feature type="domain" description="Acyl-CoA oxidase/dehydrogenase middle" evidence="7">
    <location>
        <begin position="124"/>
        <end position="196"/>
    </location>
</feature>
<dbReference type="AlphaFoldDB" id="A0A3S0HD05"/>
<dbReference type="InterPro" id="IPR013786">
    <property type="entry name" value="AcylCoA_DH/ox_N"/>
</dbReference>
<organism evidence="9 10">
    <name type="scientific">Lysinibacillus telephonicus</name>
    <dbReference type="NCBI Taxonomy" id="1714840"/>
    <lineage>
        <taxon>Bacteria</taxon>
        <taxon>Bacillati</taxon>
        <taxon>Bacillota</taxon>
        <taxon>Bacilli</taxon>
        <taxon>Bacillales</taxon>
        <taxon>Bacillaceae</taxon>
        <taxon>Lysinibacillus</taxon>
    </lineage>
</organism>
<feature type="domain" description="Acyl-CoA dehydrogenase/oxidase C-terminal" evidence="6">
    <location>
        <begin position="239"/>
        <end position="372"/>
    </location>
</feature>
<evidence type="ECO:0000256" key="5">
    <source>
        <dbReference type="RuleBase" id="RU362125"/>
    </source>
</evidence>
<dbReference type="PANTHER" id="PTHR43884">
    <property type="entry name" value="ACYL-COA DEHYDROGENASE"/>
    <property type="match status" value="1"/>
</dbReference>
<dbReference type="GO" id="GO:0003995">
    <property type="term" value="F:acyl-CoA dehydrogenase activity"/>
    <property type="evidence" value="ECO:0007669"/>
    <property type="project" value="TreeGrafter"/>
</dbReference>
<dbReference type="InterPro" id="IPR046373">
    <property type="entry name" value="Acyl-CoA_Oxase/DH_mid-dom_sf"/>
</dbReference>
<dbReference type="InterPro" id="IPR037069">
    <property type="entry name" value="AcylCoA_DH/ox_N_sf"/>
</dbReference>
<comment type="caution">
    <text evidence="9">The sequence shown here is derived from an EMBL/GenBank/DDBJ whole genome shotgun (WGS) entry which is preliminary data.</text>
</comment>